<comment type="caution">
    <text evidence="2">The sequence shown here is derived from an EMBL/GenBank/DDBJ whole genome shotgun (WGS) entry which is preliminary data.</text>
</comment>
<dbReference type="RefSeq" id="WP_344192163.1">
    <property type="nucleotide sequence ID" value="NZ_BAAARN010000001.1"/>
</dbReference>
<sequence>MEHRVLGVLGASGGLGASTMAVALALRASSAVGATACVDAVFERGGLDVTACLEHVDGLRWSDLAQLSGEVDAADLLRSLPADGVLRVLGARGQEPPADVVETCVRALSSLCGMTVLDLGGSLRWAGLCTDVVLLSGVTARHLADASAMAEGLGGLRRTEGAGPGGSGSWGAGSWGGGSSGGGSSGAGSSGAGPAGSLVLRAGRREAVTAEEVAVHLDLPWAATLRDDPRVATDADRARVPGTRRTGALVEAVDRVLAHLDLGAGRLTA</sequence>
<evidence type="ECO:0000313" key="3">
    <source>
        <dbReference type="Proteomes" id="UP001501326"/>
    </source>
</evidence>
<protein>
    <submittedName>
        <fullName evidence="2">Uncharacterized protein</fullName>
    </submittedName>
</protein>
<proteinExistence type="predicted"/>
<name>A0ABP6H2U8_9MICO</name>
<dbReference type="Proteomes" id="UP001501326">
    <property type="component" value="Unassembled WGS sequence"/>
</dbReference>
<dbReference type="Gene3D" id="3.40.50.300">
    <property type="entry name" value="P-loop containing nucleotide triphosphate hydrolases"/>
    <property type="match status" value="1"/>
</dbReference>
<feature type="region of interest" description="Disordered" evidence="1">
    <location>
        <begin position="157"/>
        <end position="194"/>
    </location>
</feature>
<evidence type="ECO:0000256" key="1">
    <source>
        <dbReference type="SAM" id="MobiDB-lite"/>
    </source>
</evidence>
<feature type="compositionally biased region" description="Gly residues" evidence="1">
    <location>
        <begin position="162"/>
        <end position="194"/>
    </location>
</feature>
<accession>A0ABP6H2U8</accession>
<dbReference type="InterPro" id="IPR027417">
    <property type="entry name" value="P-loop_NTPase"/>
</dbReference>
<dbReference type="EMBL" id="BAAARN010000001">
    <property type="protein sequence ID" value="GAA2735281.1"/>
    <property type="molecule type" value="Genomic_DNA"/>
</dbReference>
<gene>
    <name evidence="2" type="ORF">GCM10009867_17250</name>
</gene>
<reference evidence="3" key="1">
    <citation type="journal article" date="2019" name="Int. J. Syst. Evol. Microbiol.">
        <title>The Global Catalogue of Microorganisms (GCM) 10K type strain sequencing project: providing services to taxonomists for standard genome sequencing and annotation.</title>
        <authorList>
            <consortium name="The Broad Institute Genomics Platform"/>
            <consortium name="The Broad Institute Genome Sequencing Center for Infectious Disease"/>
            <person name="Wu L."/>
            <person name="Ma J."/>
        </authorList>
    </citation>
    <scope>NUCLEOTIDE SEQUENCE [LARGE SCALE GENOMIC DNA]</scope>
    <source>
        <strain evidence="3">JCM 16378</strain>
    </source>
</reference>
<organism evidence="2 3">
    <name type="scientific">Pedococcus aerophilus</name>
    <dbReference type="NCBI Taxonomy" id="436356"/>
    <lineage>
        <taxon>Bacteria</taxon>
        <taxon>Bacillati</taxon>
        <taxon>Actinomycetota</taxon>
        <taxon>Actinomycetes</taxon>
        <taxon>Micrococcales</taxon>
        <taxon>Intrasporangiaceae</taxon>
        <taxon>Pedococcus</taxon>
    </lineage>
</organism>
<keyword evidence="3" id="KW-1185">Reference proteome</keyword>
<evidence type="ECO:0000313" key="2">
    <source>
        <dbReference type="EMBL" id="GAA2735281.1"/>
    </source>
</evidence>